<evidence type="ECO:0000313" key="6">
    <source>
        <dbReference type="Proteomes" id="UP000224203"/>
    </source>
</evidence>
<protein>
    <submittedName>
        <fullName evidence="5">2-alkenal reductase</fullName>
    </submittedName>
</protein>
<gene>
    <name evidence="5" type="ORF">COC69_26815</name>
</gene>
<keyword evidence="2" id="KW-0378">Hydrolase</keyword>
<dbReference type="Proteomes" id="UP000224203">
    <property type="component" value="Unassembled WGS sequence"/>
</dbReference>
<dbReference type="SUPFAM" id="SSF50494">
    <property type="entry name" value="Trypsin-like serine proteases"/>
    <property type="match status" value="1"/>
</dbReference>
<evidence type="ECO:0000256" key="1">
    <source>
        <dbReference type="ARBA" id="ARBA00022670"/>
    </source>
</evidence>
<keyword evidence="4" id="KW-0472">Membrane</keyword>
<name>A0A9X7CIP9_BACCE</name>
<dbReference type="PANTHER" id="PTHR43343">
    <property type="entry name" value="PEPTIDASE S12"/>
    <property type="match status" value="1"/>
</dbReference>
<reference evidence="5 6" key="1">
    <citation type="submission" date="2017-09" db="EMBL/GenBank/DDBJ databases">
        <title>Large-scale bioinformatics analysis of Bacillus genomes uncovers conserved roles of natural products in bacterial physiology.</title>
        <authorList>
            <consortium name="Agbiome Team Llc"/>
            <person name="Bleich R.M."/>
            <person name="Grubbs K.J."/>
            <person name="Santa Maria K.C."/>
            <person name="Allen S.E."/>
            <person name="Farag S."/>
            <person name="Shank E.A."/>
            <person name="Bowers A."/>
        </authorList>
    </citation>
    <scope>NUCLEOTIDE SEQUENCE [LARGE SCALE GENOMIC DNA]</scope>
    <source>
        <strain evidence="5 6">AFS041711</strain>
    </source>
</reference>
<keyword evidence="3" id="KW-0720">Serine protease</keyword>
<organism evidence="5 6">
    <name type="scientific">Bacillus cereus</name>
    <dbReference type="NCBI Taxonomy" id="1396"/>
    <lineage>
        <taxon>Bacteria</taxon>
        <taxon>Bacillati</taxon>
        <taxon>Bacillota</taxon>
        <taxon>Bacilli</taxon>
        <taxon>Bacillales</taxon>
        <taxon>Bacillaceae</taxon>
        <taxon>Bacillus</taxon>
        <taxon>Bacillus cereus group</taxon>
    </lineage>
</organism>
<dbReference type="PANTHER" id="PTHR43343:SF3">
    <property type="entry name" value="PROTEASE DO-LIKE 8, CHLOROPLASTIC"/>
    <property type="match status" value="1"/>
</dbReference>
<dbReference type="InterPro" id="IPR051201">
    <property type="entry name" value="Chloro_Bact_Ser_Proteases"/>
</dbReference>
<dbReference type="Pfam" id="PF13365">
    <property type="entry name" value="Trypsin_2"/>
    <property type="match status" value="1"/>
</dbReference>
<comment type="caution">
    <text evidence="5">The sequence shown here is derived from an EMBL/GenBank/DDBJ whole genome shotgun (WGS) entry which is preliminary data.</text>
</comment>
<dbReference type="InterPro" id="IPR009003">
    <property type="entry name" value="Peptidase_S1_PA"/>
</dbReference>
<dbReference type="EMBL" id="NULI01000182">
    <property type="protein sequence ID" value="PGS68408.1"/>
    <property type="molecule type" value="Genomic_DNA"/>
</dbReference>
<keyword evidence="4" id="KW-1133">Transmembrane helix</keyword>
<keyword evidence="1" id="KW-0645">Protease</keyword>
<dbReference type="AlphaFoldDB" id="A0A9X7CIP9"/>
<keyword evidence="4" id="KW-0812">Transmembrane</keyword>
<evidence type="ECO:0000313" key="5">
    <source>
        <dbReference type="EMBL" id="PGS68408.1"/>
    </source>
</evidence>
<dbReference type="Gene3D" id="2.40.10.120">
    <property type="match status" value="1"/>
</dbReference>
<evidence type="ECO:0000256" key="4">
    <source>
        <dbReference type="SAM" id="Phobius"/>
    </source>
</evidence>
<sequence>MRFINKNTPPKKIYRQNKYTIFVFSYELKLIIGILFLIFGVLLFSNINSWNIRKVYASNEKEFEPQKKNFEVNQLAYLDAIDRAAEAVVGVINVQRNNFSEVNSETGAGSGIIYKKSNNHAYIITNHHVIDGADIIEVSLNNGKKISGIILGSNVVTDLAVLKIHAKHVQQVIEIGDSDKLRQGEVVMAIGNPLGLQFSGTVTQGVISATERIIPVDANQDGKYDSGLGLIQTDAAINPGNSGGALVNMSGQLVGINSMKIVEKNISKMGFAIPITKVRPIINEIEKYGELESYYNE</sequence>
<dbReference type="GO" id="GO:0006508">
    <property type="term" value="P:proteolysis"/>
    <property type="evidence" value="ECO:0007669"/>
    <property type="project" value="UniProtKB-KW"/>
</dbReference>
<evidence type="ECO:0000256" key="2">
    <source>
        <dbReference type="ARBA" id="ARBA00022801"/>
    </source>
</evidence>
<feature type="transmembrane region" description="Helical" evidence="4">
    <location>
        <begin position="21"/>
        <end position="44"/>
    </location>
</feature>
<dbReference type="GO" id="GO:0004252">
    <property type="term" value="F:serine-type endopeptidase activity"/>
    <property type="evidence" value="ECO:0007669"/>
    <property type="project" value="InterPro"/>
</dbReference>
<dbReference type="InterPro" id="IPR001940">
    <property type="entry name" value="Peptidase_S1C"/>
</dbReference>
<evidence type="ECO:0000256" key="3">
    <source>
        <dbReference type="ARBA" id="ARBA00022825"/>
    </source>
</evidence>
<dbReference type="PRINTS" id="PR00834">
    <property type="entry name" value="PROTEASES2C"/>
</dbReference>
<accession>A0A9X7CIP9</accession>
<proteinExistence type="predicted"/>